<dbReference type="CDD" id="cd00167">
    <property type="entry name" value="SANT"/>
    <property type="match status" value="1"/>
</dbReference>
<feature type="compositionally biased region" description="Gly residues" evidence="7">
    <location>
        <begin position="520"/>
        <end position="563"/>
    </location>
</feature>
<feature type="compositionally biased region" description="Low complexity" evidence="7">
    <location>
        <begin position="794"/>
        <end position="806"/>
    </location>
</feature>
<accession>A0A8T2G0Y4</accession>
<dbReference type="PANTHER" id="PTHR48449:SF1">
    <property type="entry name" value="DUF1985 DOMAIN-CONTAINING PROTEIN"/>
    <property type="match status" value="1"/>
</dbReference>
<feature type="region of interest" description="Disordered" evidence="7">
    <location>
        <begin position="607"/>
        <end position="828"/>
    </location>
</feature>
<gene>
    <name evidence="11" type="ORF">ISN44_As02g008060</name>
</gene>
<dbReference type="InterPro" id="IPR015410">
    <property type="entry name" value="DUF1985"/>
</dbReference>
<evidence type="ECO:0000313" key="11">
    <source>
        <dbReference type="EMBL" id="KAG7640794.1"/>
    </source>
</evidence>
<comment type="subcellular location">
    <subcellularLocation>
        <location evidence="1">Nucleus</location>
    </subcellularLocation>
</comment>
<keyword evidence="6" id="KW-0539">Nucleus</keyword>
<evidence type="ECO:0000256" key="4">
    <source>
        <dbReference type="ARBA" id="ARBA00023015"/>
    </source>
</evidence>
<feature type="domain" description="Ubiquitin-like protease family profile" evidence="9">
    <location>
        <begin position="1019"/>
        <end position="1178"/>
    </location>
</feature>
<dbReference type="GO" id="GO:0006508">
    <property type="term" value="P:proteolysis"/>
    <property type="evidence" value="ECO:0007669"/>
    <property type="project" value="UniProtKB-KW"/>
</dbReference>
<dbReference type="GO" id="GO:0008234">
    <property type="term" value="F:cysteine-type peptidase activity"/>
    <property type="evidence" value="ECO:0007669"/>
    <property type="project" value="InterPro"/>
</dbReference>
<feature type="domain" description="Myb-like" evidence="8">
    <location>
        <begin position="70"/>
        <end position="121"/>
    </location>
</feature>
<keyword evidence="3" id="KW-0378">Hydrolase</keyword>
<evidence type="ECO:0000256" key="2">
    <source>
        <dbReference type="ARBA" id="ARBA00022670"/>
    </source>
</evidence>
<evidence type="ECO:0000256" key="7">
    <source>
        <dbReference type="SAM" id="MobiDB-lite"/>
    </source>
</evidence>
<feature type="compositionally biased region" description="Acidic residues" evidence="7">
    <location>
        <begin position="701"/>
        <end position="712"/>
    </location>
</feature>
<feature type="region of interest" description="Disordered" evidence="7">
    <location>
        <begin position="472"/>
        <end position="568"/>
    </location>
</feature>
<feature type="compositionally biased region" description="Basic and acidic residues" evidence="7">
    <location>
        <begin position="500"/>
        <end position="517"/>
    </location>
</feature>
<dbReference type="PROSITE" id="PS51294">
    <property type="entry name" value="HTH_MYB"/>
    <property type="match status" value="1"/>
</dbReference>
<dbReference type="Pfam" id="PF13921">
    <property type="entry name" value="Myb_DNA-bind_6"/>
    <property type="match status" value="1"/>
</dbReference>
<keyword evidence="2" id="KW-0645">Protease</keyword>
<sequence>MSSSSNPPVCSPEKEERSEMKIEIQCMENKQPLAASCSSASEGSGCFFLKSPEIATPATVSSFPRRTSGPMRRAKGGWTPEEDETLRRAVEKYKGKRWKKIAEFFPERTQVQCLHRWQKVLNPELVKGPWTQERRALMAATRKSSRRRGVSDIDEASAATINLGSTSNDPGELPQRLFALDHYPSKAKINAYSRPEYIGQIAAALKDTPEMTFLLDSPFGDLFRIPTNKASFSGKLVLGLICRQLVTKKRYEMWMVFAGHPIRLGLREWALITGLECGTYPKDKDVESVMQREEAENTVWATLFGDDKANPTVEELRDRLISETDMPAWKKLALALIIIVDGVLICDKSPPLRPNEMTVELTKNLDFFCKYPWGRTSFLLTLERIASFKGETDVKKLRSGCKQHSYALHGFPLGLQLLAFETIPSIASLLPSEGDTAVFTERNIKNLSKLRPIKTSTILACESAEQEWNEKMWVGGDDAPKKQVRPSATGERVILKRQRRVADPVENKKRKISHSDDGEGGPSGGDGEGGPSGGDGEGGPSGADGEGGPSGGDGEGGPSGGDGEVGDEAFDKYAGELRRFFKRQTQLLDNKFEDLKVFVREEIRAALQSQDRNEEGPRASHKSDSPSEKVERVTKTVEKVNKRVEKANKRVEKAAEQKAATGSLPVEEVPGNDGDGEVSAKHTVSDYDMDNIYLGGASSTEQEEGGNSEIEEDSSKLHQNVSDSVREDNVDRVPSPSHQPEHGISDGGNFEQLLPDPILSDPAIEKMSDDVSSSSLQDVAKGLGGNPEEDVVAPESQQLEEPQSPEVKAETICGDGEEALKEAKSPSVVDEALEDTALPGLVPSTTVGDFDYEANLSDPSSPTVVVSKVLTQLKDDILAENVSKILEKVVVPEEVLTQLKDVVLEEKVSEKVAIPEETGKEDDVVEAGVSQTEAIVAPVNEKEKKSVRRRVTFSDDTKNDDKKDPDVTFVEEREAGPEVLVKAGNSLYNPLEKVDEAKFQKLCNIMQGEKRCHTLFGFRKVDNEFFTTLAEANDWVGSYHMEMMALLISCRKPDTFKWDKGECLNREPQLHWIRDVDVIFVPMNWKDEKHWVGLAICLQRRAIEIMDPLRSLTRESVVRSRILPIMEMLPYLVRATCKDYLDKPYPVTPFTYIRNQRLAQNPTTGDCGLYAMKFIELYMLNTPVEDRFSIEEDDMYNFRKGYAMVNPTISDDLLAMIAKKVADKSWLDLKPLIRSGTRGRDIVYRPDVLKDANIYSLCRVPDDFQVGGGHNPTGPQGEGRNRPFFKRCLLANNLTAVYNEAIRVLIHETDINGALKLMQRHAPVRADATIACAIIFICAGYDYIRGLFLDLYTRNHHPLDSDFTRDLCEEFLEEINKFNPPYNNTYAHDLLAKIAKTVVHKCWWDLQPLLRSGRRGRDVVYRSDVLKGANIFSMCEDPDDYQVDGSHHPSGPQEEGRHRAFFKRWLDTGNPTAMYFEALRVLTHERDIKGAINLLRPHVPSQAHAILACAILYIIDGNDYMGAIFLNLFGRNHYPLRTEETRDLCEEFLEDLKKFCPPYNNTYGSTFSFPNSHGIKTPDCALLCHIVSGPFKNVCNCCYLWWCARRVSQML</sequence>
<dbReference type="InterPro" id="IPR017930">
    <property type="entry name" value="Myb_dom"/>
</dbReference>
<feature type="region of interest" description="Disordered" evidence="7">
    <location>
        <begin position="61"/>
        <end position="80"/>
    </location>
</feature>
<evidence type="ECO:0000259" key="10">
    <source>
        <dbReference type="PROSITE" id="PS51294"/>
    </source>
</evidence>
<evidence type="ECO:0000259" key="8">
    <source>
        <dbReference type="PROSITE" id="PS50090"/>
    </source>
</evidence>
<organism evidence="11 12">
    <name type="scientific">Arabidopsis suecica</name>
    <name type="common">Swedish thale-cress</name>
    <name type="synonym">Cardaminopsis suecica</name>
    <dbReference type="NCBI Taxonomy" id="45249"/>
    <lineage>
        <taxon>Eukaryota</taxon>
        <taxon>Viridiplantae</taxon>
        <taxon>Streptophyta</taxon>
        <taxon>Embryophyta</taxon>
        <taxon>Tracheophyta</taxon>
        <taxon>Spermatophyta</taxon>
        <taxon>Magnoliopsida</taxon>
        <taxon>eudicotyledons</taxon>
        <taxon>Gunneridae</taxon>
        <taxon>Pentapetalae</taxon>
        <taxon>rosids</taxon>
        <taxon>malvids</taxon>
        <taxon>Brassicales</taxon>
        <taxon>Brassicaceae</taxon>
        <taxon>Camelineae</taxon>
        <taxon>Arabidopsis</taxon>
    </lineage>
</organism>
<dbReference type="EMBL" id="JAEFBJ010000002">
    <property type="protein sequence ID" value="KAG7640794.1"/>
    <property type="molecule type" value="Genomic_DNA"/>
</dbReference>
<dbReference type="Proteomes" id="UP000694251">
    <property type="component" value="Chromosome 2"/>
</dbReference>
<evidence type="ECO:0000259" key="9">
    <source>
        <dbReference type="PROSITE" id="PS50600"/>
    </source>
</evidence>
<dbReference type="FunFam" id="1.10.10.60:FF:000016">
    <property type="entry name" value="Transcriptional activator Myb isoform A"/>
    <property type="match status" value="1"/>
</dbReference>
<dbReference type="InterPro" id="IPR001005">
    <property type="entry name" value="SANT/Myb"/>
</dbReference>
<dbReference type="InterPro" id="IPR003653">
    <property type="entry name" value="Peptidase_C48_C"/>
</dbReference>
<proteinExistence type="predicted"/>
<comment type="caution">
    <text evidence="11">The sequence shown here is derived from an EMBL/GenBank/DDBJ whole genome shotgun (WGS) entry which is preliminary data.</text>
</comment>
<dbReference type="GO" id="GO:0005634">
    <property type="term" value="C:nucleus"/>
    <property type="evidence" value="ECO:0007669"/>
    <property type="project" value="UniProtKB-SubCell"/>
</dbReference>
<dbReference type="Pfam" id="PF09331">
    <property type="entry name" value="DUF1985"/>
    <property type="match status" value="1"/>
</dbReference>
<dbReference type="OrthoDB" id="1680482at2759"/>
<reference evidence="11 12" key="1">
    <citation type="submission" date="2020-12" db="EMBL/GenBank/DDBJ databases">
        <title>Concerted genomic and epigenomic changes stabilize Arabidopsis allopolyploids.</title>
        <authorList>
            <person name="Chen Z."/>
        </authorList>
    </citation>
    <scope>NUCLEOTIDE SEQUENCE [LARGE SCALE GENOMIC DNA]</scope>
    <source>
        <strain evidence="11">As9502</strain>
        <tissue evidence="11">Leaf</tissue>
    </source>
</reference>
<keyword evidence="4" id="KW-0805">Transcription regulation</keyword>
<evidence type="ECO:0000256" key="5">
    <source>
        <dbReference type="ARBA" id="ARBA00023163"/>
    </source>
</evidence>
<feature type="compositionally biased region" description="Basic and acidic residues" evidence="7">
    <location>
        <begin position="611"/>
        <end position="656"/>
    </location>
</feature>
<keyword evidence="12" id="KW-1185">Reference proteome</keyword>
<evidence type="ECO:0000256" key="1">
    <source>
        <dbReference type="ARBA" id="ARBA00004123"/>
    </source>
</evidence>
<evidence type="ECO:0000256" key="6">
    <source>
        <dbReference type="ARBA" id="ARBA00023242"/>
    </source>
</evidence>
<feature type="domain" description="HTH myb-type" evidence="10">
    <location>
        <begin position="75"/>
        <end position="125"/>
    </location>
</feature>
<evidence type="ECO:0000313" key="12">
    <source>
        <dbReference type="Proteomes" id="UP000694251"/>
    </source>
</evidence>
<dbReference type="Pfam" id="PF02902">
    <property type="entry name" value="Peptidase_C48"/>
    <property type="match status" value="1"/>
</dbReference>
<dbReference type="SMART" id="SM00717">
    <property type="entry name" value="SANT"/>
    <property type="match status" value="1"/>
</dbReference>
<name>A0A8T2G0Y4_ARASU</name>
<keyword evidence="5" id="KW-0804">Transcription</keyword>
<dbReference type="PROSITE" id="PS50090">
    <property type="entry name" value="MYB_LIKE"/>
    <property type="match status" value="1"/>
</dbReference>
<evidence type="ECO:0000256" key="3">
    <source>
        <dbReference type="ARBA" id="ARBA00022801"/>
    </source>
</evidence>
<dbReference type="PROSITE" id="PS50600">
    <property type="entry name" value="ULP_PROTEASE"/>
    <property type="match status" value="1"/>
</dbReference>
<dbReference type="PANTHER" id="PTHR48449">
    <property type="entry name" value="DUF1985 DOMAIN-CONTAINING PROTEIN"/>
    <property type="match status" value="1"/>
</dbReference>
<protein>
    <submittedName>
        <fullName evidence="11">Papain-like cysteine peptidase superfamily</fullName>
    </submittedName>
</protein>